<comment type="caution">
    <text evidence="2">The sequence shown here is derived from an EMBL/GenBank/DDBJ whole genome shotgun (WGS) entry which is preliminary data.</text>
</comment>
<dbReference type="Gene3D" id="2.40.10.10">
    <property type="entry name" value="Trypsin-like serine proteases"/>
    <property type="match status" value="2"/>
</dbReference>
<reference evidence="2 3" key="1">
    <citation type="submission" date="2020-09" db="EMBL/GenBank/DDBJ databases">
        <title>Paenibacillus sp. strain PR3 16S rRNA gene Genome sequencing and assembly.</title>
        <authorList>
            <person name="Kim J."/>
        </authorList>
    </citation>
    <scope>NUCLEOTIDE SEQUENCE [LARGE SCALE GENOMIC DNA]</scope>
    <source>
        <strain evidence="2 3">PR3</strain>
    </source>
</reference>
<keyword evidence="1" id="KW-0645">Protease</keyword>
<keyword evidence="1" id="KW-0378">Hydrolase</keyword>
<evidence type="ECO:0000313" key="2">
    <source>
        <dbReference type="EMBL" id="MBD3922980.1"/>
    </source>
</evidence>
<name>A0ABR8N715_9BACL</name>
<evidence type="ECO:0000313" key="3">
    <source>
        <dbReference type="Proteomes" id="UP000609346"/>
    </source>
</evidence>
<dbReference type="Pfam" id="PF13365">
    <property type="entry name" value="Trypsin_2"/>
    <property type="match status" value="1"/>
</dbReference>
<dbReference type="SUPFAM" id="SSF50494">
    <property type="entry name" value="Trypsin-like serine proteases"/>
    <property type="match status" value="1"/>
</dbReference>
<sequence length="277" mass="30930">MTVELSIAEHLMYSTVRIETYTASGNSTGTGFFYRMLKNGNAYVPVIVTNKHVVEGGEIGRMVFNIKENGKRVNNGSFAIEIPQFRKQWIDHPDPDVDLCVMPIAGIMEDVKRNHGVDLYFVTLDENIVPNETQIKGLDAIEEIVMVGYPNGLWDRVNNHPIIRRGITATHPAFDYNGQAQFLIDAAVFPGSSGSPVLIYNIGTYVGRDGEARLGNRVHLLGIIYAVHQYTAKGEIQVIEVPTKQQEIVNSNLPNNLGLVISAQKLRDFDDILRKFM</sequence>
<dbReference type="InterPro" id="IPR043504">
    <property type="entry name" value="Peptidase_S1_PA_chymotrypsin"/>
</dbReference>
<dbReference type="RefSeq" id="WP_191207272.1">
    <property type="nucleotide sequence ID" value="NZ_JACXZA010000016.1"/>
</dbReference>
<evidence type="ECO:0000256" key="1">
    <source>
        <dbReference type="ARBA" id="ARBA00022825"/>
    </source>
</evidence>
<keyword evidence="1" id="KW-0720">Serine protease</keyword>
<proteinExistence type="predicted"/>
<keyword evidence="3" id="KW-1185">Reference proteome</keyword>
<gene>
    <name evidence="2" type="ORF">H8B09_30090</name>
</gene>
<dbReference type="Proteomes" id="UP000609346">
    <property type="component" value="Unassembled WGS sequence"/>
</dbReference>
<dbReference type="EMBL" id="JACXZA010000016">
    <property type="protein sequence ID" value="MBD3922980.1"/>
    <property type="molecule type" value="Genomic_DNA"/>
</dbReference>
<dbReference type="InterPro" id="IPR009003">
    <property type="entry name" value="Peptidase_S1_PA"/>
</dbReference>
<accession>A0ABR8N715</accession>
<organism evidence="2 3">
    <name type="scientific">Paenibacillus terricola</name>
    <dbReference type="NCBI Taxonomy" id="2763503"/>
    <lineage>
        <taxon>Bacteria</taxon>
        <taxon>Bacillati</taxon>
        <taxon>Bacillota</taxon>
        <taxon>Bacilli</taxon>
        <taxon>Bacillales</taxon>
        <taxon>Paenibacillaceae</taxon>
        <taxon>Paenibacillus</taxon>
    </lineage>
</organism>
<protein>
    <submittedName>
        <fullName evidence="2">Trypsin-like peptidase domain-containing protein</fullName>
    </submittedName>
</protein>